<name>A0ABT2UET0_9BACL</name>
<dbReference type="SUPFAM" id="SSF46785">
    <property type="entry name" value="Winged helix' DNA-binding domain"/>
    <property type="match status" value="1"/>
</dbReference>
<sequence>MDFVWKSEQFLIDPSRPLYEQFVEQIRALIVRGVLAPGTRMPSVRELAANIRVNPTTVMKTYQELERARLIVTFRGQGTYVTTDNEAIRESKRTIVKEAMKHLREIAESLDLTVDQLLELAQEKEE</sequence>
<comment type="caution">
    <text evidence="5">The sequence shown here is derived from an EMBL/GenBank/DDBJ whole genome shotgun (WGS) entry which is preliminary data.</text>
</comment>
<dbReference type="PANTHER" id="PTHR38445">
    <property type="entry name" value="HTH-TYPE TRANSCRIPTIONAL REPRESSOR YTRA"/>
    <property type="match status" value="1"/>
</dbReference>
<evidence type="ECO:0000313" key="6">
    <source>
        <dbReference type="Proteomes" id="UP001652445"/>
    </source>
</evidence>
<gene>
    <name evidence="5" type="ORF">OB236_13610</name>
</gene>
<dbReference type="PANTHER" id="PTHR38445:SF9">
    <property type="entry name" value="HTH-TYPE TRANSCRIPTIONAL REPRESSOR YTRA"/>
    <property type="match status" value="1"/>
</dbReference>
<dbReference type="EMBL" id="JAOQIO010000038">
    <property type="protein sequence ID" value="MCU6793155.1"/>
    <property type="molecule type" value="Genomic_DNA"/>
</dbReference>
<keyword evidence="2" id="KW-0238">DNA-binding</keyword>
<evidence type="ECO:0000256" key="1">
    <source>
        <dbReference type="ARBA" id="ARBA00023015"/>
    </source>
</evidence>
<accession>A0ABT2UET0</accession>
<dbReference type="SMART" id="SM00345">
    <property type="entry name" value="HTH_GNTR"/>
    <property type="match status" value="1"/>
</dbReference>
<evidence type="ECO:0000259" key="4">
    <source>
        <dbReference type="PROSITE" id="PS50949"/>
    </source>
</evidence>
<evidence type="ECO:0000313" key="5">
    <source>
        <dbReference type="EMBL" id="MCU6793155.1"/>
    </source>
</evidence>
<dbReference type="Pfam" id="PF00392">
    <property type="entry name" value="GntR"/>
    <property type="match status" value="1"/>
</dbReference>
<proteinExistence type="predicted"/>
<dbReference type="Proteomes" id="UP001652445">
    <property type="component" value="Unassembled WGS sequence"/>
</dbReference>
<keyword evidence="6" id="KW-1185">Reference proteome</keyword>
<evidence type="ECO:0000256" key="3">
    <source>
        <dbReference type="ARBA" id="ARBA00023163"/>
    </source>
</evidence>
<dbReference type="CDD" id="cd07377">
    <property type="entry name" value="WHTH_GntR"/>
    <property type="match status" value="1"/>
</dbReference>
<evidence type="ECO:0000256" key="2">
    <source>
        <dbReference type="ARBA" id="ARBA00023125"/>
    </source>
</evidence>
<dbReference type="RefSeq" id="WP_076237066.1">
    <property type="nucleotide sequence ID" value="NZ_JAOQIO010000038.1"/>
</dbReference>
<dbReference type="InterPro" id="IPR036388">
    <property type="entry name" value="WH-like_DNA-bd_sf"/>
</dbReference>
<dbReference type="Gene3D" id="1.10.10.10">
    <property type="entry name" value="Winged helix-like DNA-binding domain superfamily/Winged helix DNA-binding domain"/>
    <property type="match status" value="1"/>
</dbReference>
<reference evidence="5 6" key="1">
    <citation type="submission" date="2022-09" db="EMBL/GenBank/DDBJ databases">
        <authorList>
            <person name="Han X.L."/>
            <person name="Wang Q."/>
            <person name="Lu T."/>
        </authorList>
    </citation>
    <scope>NUCLEOTIDE SEQUENCE [LARGE SCALE GENOMIC DNA]</scope>
    <source>
        <strain evidence="5 6">WQ 127069</strain>
    </source>
</reference>
<keyword evidence="3" id="KW-0804">Transcription</keyword>
<dbReference type="PROSITE" id="PS50949">
    <property type="entry name" value="HTH_GNTR"/>
    <property type="match status" value="1"/>
</dbReference>
<dbReference type="InterPro" id="IPR036390">
    <property type="entry name" value="WH_DNA-bd_sf"/>
</dbReference>
<organism evidence="5 6">
    <name type="scientific">Paenibacillus baimaensis</name>
    <dbReference type="NCBI Taxonomy" id="2982185"/>
    <lineage>
        <taxon>Bacteria</taxon>
        <taxon>Bacillati</taxon>
        <taxon>Bacillota</taxon>
        <taxon>Bacilli</taxon>
        <taxon>Bacillales</taxon>
        <taxon>Paenibacillaceae</taxon>
        <taxon>Paenibacillus</taxon>
    </lineage>
</organism>
<feature type="domain" description="HTH gntR-type" evidence="4">
    <location>
        <begin position="16"/>
        <end position="84"/>
    </location>
</feature>
<protein>
    <submittedName>
        <fullName evidence="5">GntR family transcriptional regulator</fullName>
    </submittedName>
</protein>
<keyword evidence="1" id="KW-0805">Transcription regulation</keyword>
<dbReference type="InterPro" id="IPR000524">
    <property type="entry name" value="Tscrpt_reg_HTH_GntR"/>
</dbReference>